<dbReference type="SUPFAM" id="SSF47413">
    <property type="entry name" value="lambda repressor-like DNA-binding domains"/>
    <property type="match status" value="1"/>
</dbReference>
<gene>
    <name evidence="2" type="ORF">V5E97_32980</name>
</gene>
<dbReference type="EMBL" id="CP155447">
    <property type="protein sequence ID" value="XBH03085.1"/>
    <property type="molecule type" value="Genomic_DNA"/>
</dbReference>
<dbReference type="AlphaFoldDB" id="A0AAU7CD34"/>
<organism evidence="2">
    <name type="scientific">Singulisphaera sp. Ch08</name>
    <dbReference type="NCBI Taxonomy" id="3120278"/>
    <lineage>
        <taxon>Bacteria</taxon>
        <taxon>Pseudomonadati</taxon>
        <taxon>Planctomycetota</taxon>
        <taxon>Planctomycetia</taxon>
        <taxon>Isosphaerales</taxon>
        <taxon>Isosphaeraceae</taxon>
        <taxon>Singulisphaera</taxon>
    </lineage>
</organism>
<accession>A0AAU7CD34</accession>
<dbReference type="CDD" id="cd00093">
    <property type="entry name" value="HTH_XRE"/>
    <property type="match status" value="1"/>
</dbReference>
<proteinExistence type="predicted"/>
<protein>
    <submittedName>
        <fullName evidence="2">Helix-turn-helix transcriptional regulator</fullName>
    </submittedName>
</protein>
<evidence type="ECO:0000313" key="2">
    <source>
        <dbReference type="EMBL" id="XBH03085.1"/>
    </source>
</evidence>
<name>A0AAU7CD34_9BACT</name>
<dbReference type="InterPro" id="IPR010982">
    <property type="entry name" value="Lambda_DNA-bd_dom_sf"/>
</dbReference>
<feature type="region of interest" description="Disordered" evidence="1">
    <location>
        <begin position="116"/>
        <end position="135"/>
    </location>
</feature>
<sequence>MARRKTLPDLVKTKYSLAERLGRLRAELFGDRGGPELARRLGIPVRTWYNYEAGVTVPAEVVLRIIELTAVEPMWLLHGKGPKFRPKPIEDFDSLPHSERSVGSLLRTALQILEQGERSKRSGTSRGQDELDDDCDEEDDLVLLESTDSGFEPVTRASGTKFLKAQAGWLEAEEDGRQMINKGDAMCPIVADGASVVFASSEEDPATLDGKLVVAWVDGTPQLRWFEVCGDYARLRAEASDAESYRFSFDIEGESEDDRVRRVLWIRTPH</sequence>
<dbReference type="RefSeq" id="WP_406695824.1">
    <property type="nucleotide sequence ID" value="NZ_CP155447.1"/>
</dbReference>
<evidence type="ECO:0000256" key="1">
    <source>
        <dbReference type="SAM" id="MobiDB-lite"/>
    </source>
</evidence>
<dbReference type="InterPro" id="IPR001387">
    <property type="entry name" value="Cro/C1-type_HTH"/>
</dbReference>
<dbReference type="GO" id="GO:0003677">
    <property type="term" value="F:DNA binding"/>
    <property type="evidence" value="ECO:0007669"/>
    <property type="project" value="InterPro"/>
</dbReference>
<reference evidence="2" key="1">
    <citation type="submission" date="2024-05" db="EMBL/GenBank/DDBJ databases">
        <title>Planctomycetes of the genus Singulisphaera possess chitinolytic capabilities.</title>
        <authorList>
            <person name="Ivanova A."/>
        </authorList>
    </citation>
    <scope>NUCLEOTIDE SEQUENCE</scope>
    <source>
        <strain evidence="2">Ch08T</strain>
    </source>
</reference>
<dbReference type="Gene3D" id="1.10.260.40">
    <property type="entry name" value="lambda repressor-like DNA-binding domains"/>
    <property type="match status" value="1"/>
</dbReference>